<evidence type="ECO:0008006" key="4">
    <source>
        <dbReference type="Google" id="ProtNLM"/>
    </source>
</evidence>
<dbReference type="EMBL" id="LACB01000354">
    <property type="protein sequence ID" value="KAJ9484280.1"/>
    <property type="molecule type" value="Genomic_DNA"/>
</dbReference>
<evidence type="ECO:0000256" key="1">
    <source>
        <dbReference type="SAM" id="SignalP"/>
    </source>
</evidence>
<reference evidence="2" key="2">
    <citation type="journal article" date="2016" name="Fungal Biol.">
        <title>Ochratoxin A production by Penicillium thymicola.</title>
        <authorList>
            <person name="Nguyen H.D.T."/>
            <person name="McMullin D.R."/>
            <person name="Ponomareva E."/>
            <person name="Riley R."/>
            <person name="Pomraning K.R."/>
            <person name="Baker S.E."/>
            <person name="Seifert K.A."/>
        </authorList>
    </citation>
    <scope>NUCLEOTIDE SEQUENCE</scope>
    <source>
        <strain evidence="2">DAOM 180753</strain>
    </source>
</reference>
<gene>
    <name evidence="2" type="ORF">VN97_g9098</name>
</gene>
<protein>
    <recommendedName>
        <fullName evidence="4">Penicillopepsin</fullName>
    </recommendedName>
</protein>
<name>A0AAI9TCM6_PENTH</name>
<reference evidence="2" key="1">
    <citation type="submission" date="2015-06" db="EMBL/GenBank/DDBJ databases">
        <authorList>
            <person name="Nguyen H."/>
        </authorList>
    </citation>
    <scope>NUCLEOTIDE SEQUENCE</scope>
    <source>
        <strain evidence="2">DAOM 180753</strain>
    </source>
</reference>
<feature type="chain" id="PRO_5042617470" description="Penicillopepsin" evidence="1">
    <location>
        <begin position="19"/>
        <end position="200"/>
    </location>
</feature>
<comment type="caution">
    <text evidence="2">The sequence shown here is derived from an EMBL/GenBank/DDBJ whole genome shotgun (WGS) entry which is preliminary data.</text>
</comment>
<feature type="signal peptide" evidence="1">
    <location>
        <begin position="1"/>
        <end position="18"/>
    </location>
</feature>
<evidence type="ECO:0000313" key="3">
    <source>
        <dbReference type="Proteomes" id="UP001227192"/>
    </source>
</evidence>
<accession>A0AAI9TCM6</accession>
<keyword evidence="3" id="KW-1185">Reference proteome</keyword>
<organism evidence="2 3">
    <name type="scientific">Penicillium thymicola</name>
    <dbReference type="NCBI Taxonomy" id="293382"/>
    <lineage>
        <taxon>Eukaryota</taxon>
        <taxon>Fungi</taxon>
        <taxon>Dikarya</taxon>
        <taxon>Ascomycota</taxon>
        <taxon>Pezizomycotina</taxon>
        <taxon>Eurotiomycetes</taxon>
        <taxon>Eurotiomycetidae</taxon>
        <taxon>Eurotiales</taxon>
        <taxon>Aspergillaceae</taxon>
        <taxon>Penicillium</taxon>
    </lineage>
</organism>
<keyword evidence="1" id="KW-0732">Signal</keyword>
<dbReference type="Proteomes" id="UP001227192">
    <property type="component" value="Unassembled WGS sequence"/>
</dbReference>
<evidence type="ECO:0000313" key="2">
    <source>
        <dbReference type="EMBL" id="KAJ9484280.1"/>
    </source>
</evidence>
<dbReference type="AlphaFoldDB" id="A0AAI9TCM6"/>
<proteinExistence type="predicted"/>
<sequence length="200" mass="21121">MILIIFAVVFATFAVNSAHPMEKRQANGPWGLYAYGSNIDGLPIFYADGQAQIGNLAMSNATTKFPVSLTFGDNRNTWVAHPDATNTIAESAVFTTAGVASSTNLLGLSDTGSMACPVIFTSPSGQANNNTVATNTSVSAPQTNVWTLYGKYVICSQDNVNFYAQPTGQDGWFILLWSATADAALRNIPVTLRTIGPASG</sequence>